<organism evidence="7 8">
    <name type="scientific">Waterburya agarophytonicola KI4</name>
    <dbReference type="NCBI Taxonomy" id="2874699"/>
    <lineage>
        <taxon>Bacteria</taxon>
        <taxon>Bacillati</taxon>
        <taxon>Cyanobacteriota</taxon>
        <taxon>Cyanophyceae</taxon>
        <taxon>Pleurocapsales</taxon>
        <taxon>Hyellaceae</taxon>
        <taxon>Waterburya</taxon>
        <taxon>Waterburya agarophytonicola</taxon>
    </lineage>
</organism>
<dbReference type="InterPro" id="IPR002942">
    <property type="entry name" value="S4_RNA-bd"/>
</dbReference>
<evidence type="ECO:0000256" key="1">
    <source>
        <dbReference type="ARBA" id="ARBA00008348"/>
    </source>
</evidence>
<reference evidence="7" key="1">
    <citation type="journal article" date="2021" name="Antonie Van Leeuwenhoek">
        <title>Draft genome and description of Waterburya agarophytonicola gen. nov. sp. nov. (Pleurocapsales, Cyanobacteria): a seaweed symbiont.</title>
        <authorList>
            <person name="Bonthond G."/>
            <person name="Shalygin S."/>
            <person name="Bayer T."/>
            <person name="Weinberger F."/>
        </authorList>
    </citation>
    <scope>NUCLEOTIDE SEQUENCE</scope>
    <source>
        <strain evidence="7">KI4</strain>
    </source>
</reference>
<dbReference type="InterPro" id="IPR018496">
    <property type="entry name" value="PsdUridine_synth_RsuA/RluB_CS"/>
</dbReference>
<keyword evidence="8" id="KW-1185">Reference proteome</keyword>
<dbReference type="GO" id="GO:0120159">
    <property type="term" value="F:rRNA pseudouridine synthase activity"/>
    <property type="evidence" value="ECO:0007669"/>
    <property type="project" value="UniProtKB-ARBA"/>
</dbReference>
<accession>A0A964FEM6</accession>
<evidence type="ECO:0000256" key="5">
    <source>
        <dbReference type="RuleBase" id="RU003887"/>
    </source>
</evidence>
<dbReference type="Gene3D" id="3.30.70.580">
    <property type="entry name" value="Pseudouridine synthase I, catalytic domain, N-terminal subdomain"/>
    <property type="match status" value="1"/>
</dbReference>
<dbReference type="PANTHER" id="PTHR47683:SF2">
    <property type="entry name" value="RNA-BINDING S4 DOMAIN-CONTAINING PROTEIN"/>
    <property type="match status" value="1"/>
</dbReference>
<dbReference type="InterPro" id="IPR050343">
    <property type="entry name" value="RsuA_PseudoU_synthase"/>
</dbReference>
<dbReference type="AlphaFoldDB" id="A0A964FEM6"/>
<dbReference type="Gene3D" id="3.10.290.10">
    <property type="entry name" value="RNA-binding S4 domain"/>
    <property type="match status" value="1"/>
</dbReference>
<dbReference type="InterPro" id="IPR020094">
    <property type="entry name" value="TruA/RsuA/RluB/E/F_N"/>
</dbReference>
<dbReference type="CDD" id="cd02870">
    <property type="entry name" value="PseudoU_synth_RsuA_like"/>
    <property type="match status" value="1"/>
</dbReference>
<dbReference type="Proteomes" id="UP000729733">
    <property type="component" value="Unassembled WGS sequence"/>
</dbReference>
<dbReference type="PROSITE" id="PS01149">
    <property type="entry name" value="PSI_RSU"/>
    <property type="match status" value="1"/>
</dbReference>
<gene>
    <name evidence="7" type="ORF">I4641_03695</name>
</gene>
<dbReference type="GO" id="GO:0000455">
    <property type="term" value="P:enzyme-directed rRNA pseudouridine synthesis"/>
    <property type="evidence" value="ECO:0007669"/>
    <property type="project" value="UniProtKB-ARBA"/>
</dbReference>
<dbReference type="RefSeq" id="WP_229639117.1">
    <property type="nucleotide sequence ID" value="NZ_JADWDC010000006.1"/>
</dbReference>
<evidence type="ECO:0000313" key="7">
    <source>
        <dbReference type="EMBL" id="MCC0176082.1"/>
    </source>
</evidence>
<dbReference type="FunFam" id="3.30.70.1560:FF:000001">
    <property type="entry name" value="Pseudouridine synthase"/>
    <property type="match status" value="1"/>
</dbReference>
<dbReference type="FunFam" id="3.10.290.10:FF:000003">
    <property type="entry name" value="Pseudouridine synthase"/>
    <property type="match status" value="1"/>
</dbReference>
<proteinExistence type="inferred from homology"/>
<dbReference type="GO" id="GO:0003723">
    <property type="term" value="F:RNA binding"/>
    <property type="evidence" value="ECO:0007669"/>
    <property type="project" value="UniProtKB-KW"/>
</dbReference>
<dbReference type="InterPro" id="IPR000748">
    <property type="entry name" value="PsdUridine_synth_RsuA/RluB/E/F"/>
</dbReference>
<protein>
    <recommendedName>
        <fullName evidence="5">Pseudouridine synthase</fullName>
        <ecNumber evidence="5">5.4.99.-</ecNumber>
    </recommendedName>
</protein>
<dbReference type="InterPro" id="IPR006145">
    <property type="entry name" value="PsdUridine_synth_RsuA/RluA"/>
</dbReference>
<dbReference type="Pfam" id="PF01479">
    <property type="entry name" value="S4"/>
    <property type="match status" value="1"/>
</dbReference>
<dbReference type="NCBIfam" id="TIGR00093">
    <property type="entry name" value="pseudouridine synthase"/>
    <property type="match status" value="1"/>
</dbReference>
<name>A0A964FEM6_9CYAN</name>
<comment type="similarity">
    <text evidence="1 5">Belongs to the pseudouridine synthase RsuA family.</text>
</comment>
<dbReference type="SUPFAM" id="SSF55174">
    <property type="entry name" value="Alpha-L RNA-binding motif"/>
    <property type="match status" value="1"/>
</dbReference>
<dbReference type="InterPro" id="IPR042092">
    <property type="entry name" value="PsdUridine_s_RsuA/RluB/E/F_cat"/>
</dbReference>
<comment type="caution">
    <text evidence="7">The sequence shown here is derived from an EMBL/GenBank/DDBJ whole genome shotgun (WGS) entry which is preliminary data.</text>
</comment>
<dbReference type="Gene3D" id="3.30.70.1560">
    <property type="entry name" value="Alpha-L RNA-binding motif"/>
    <property type="match status" value="1"/>
</dbReference>
<dbReference type="SUPFAM" id="SSF55120">
    <property type="entry name" value="Pseudouridine synthase"/>
    <property type="match status" value="1"/>
</dbReference>
<dbReference type="GO" id="GO:0005829">
    <property type="term" value="C:cytosol"/>
    <property type="evidence" value="ECO:0007669"/>
    <property type="project" value="UniProtKB-ARBA"/>
</dbReference>
<dbReference type="SMART" id="SM00363">
    <property type="entry name" value="S4"/>
    <property type="match status" value="1"/>
</dbReference>
<evidence type="ECO:0000256" key="3">
    <source>
        <dbReference type="ARBA" id="ARBA00023235"/>
    </source>
</evidence>
<keyword evidence="3 5" id="KW-0413">Isomerase</keyword>
<keyword evidence="2 4" id="KW-0694">RNA-binding</keyword>
<evidence type="ECO:0000256" key="2">
    <source>
        <dbReference type="ARBA" id="ARBA00022884"/>
    </source>
</evidence>
<dbReference type="EMBL" id="JADWDC010000006">
    <property type="protein sequence ID" value="MCC0176082.1"/>
    <property type="molecule type" value="Genomic_DNA"/>
</dbReference>
<dbReference type="Pfam" id="PF00849">
    <property type="entry name" value="PseudoU_synth_2"/>
    <property type="match status" value="1"/>
</dbReference>
<sequence length="251" mass="28307">MSERVQKVLSQWGIASRRKAEKMILAGRIQINGQTVSLGDKVDLTVDILHVDGKPIKLSDRPQFIYLLLNKPPGVVSTCWDPQNRSTVIDLLPQDLKQGTGIHPVGRLDFASSGALILTNDGNLTLGLTHPRYHLPKTYLVELDRFISKKDLTVWRQGIILEGRKTLPAKVKLIESNKSGKTIEIILTEGRNRQIRRVAEKLGYQVNKLHRTKIGSICLNSFSLDQLPLGKYRHLQSTEINFLKNSFNTKL</sequence>
<dbReference type="PANTHER" id="PTHR47683">
    <property type="entry name" value="PSEUDOURIDINE SYNTHASE FAMILY PROTEIN-RELATED"/>
    <property type="match status" value="1"/>
</dbReference>
<dbReference type="PROSITE" id="PS50889">
    <property type="entry name" value="S4"/>
    <property type="match status" value="1"/>
</dbReference>
<dbReference type="InterPro" id="IPR036986">
    <property type="entry name" value="S4_RNA-bd_sf"/>
</dbReference>
<feature type="domain" description="RNA-binding S4" evidence="6">
    <location>
        <begin position="3"/>
        <end position="62"/>
    </location>
</feature>
<evidence type="ECO:0000313" key="8">
    <source>
        <dbReference type="Proteomes" id="UP000729733"/>
    </source>
</evidence>
<dbReference type="InterPro" id="IPR020103">
    <property type="entry name" value="PsdUridine_synth_cat_dom_sf"/>
</dbReference>
<dbReference type="EC" id="5.4.99.-" evidence="5"/>
<dbReference type="CDD" id="cd00165">
    <property type="entry name" value="S4"/>
    <property type="match status" value="1"/>
</dbReference>
<evidence type="ECO:0000256" key="4">
    <source>
        <dbReference type="PROSITE-ProRule" id="PRU00182"/>
    </source>
</evidence>
<evidence type="ECO:0000259" key="6">
    <source>
        <dbReference type="SMART" id="SM00363"/>
    </source>
</evidence>